<sequence length="76" mass="9274">MLTYNEIIQLKDKLENNEITLEIAKSQYWIDFKGGQRLWHSKDWRERRIEFIKNNCEICNSTETLTLQHFSHPTNY</sequence>
<dbReference type="OrthoDB" id="3034494at2"/>
<dbReference type="RefSeq" id="WP_058699742.1">
    <property type="nucleotide sequence ID" value="NZ_FXAU01000001.1"/>
</dbReference>
<evidence type="ECO:0000313" key="1">
    <source>
        <dbReference type="EMBL" id="SMG06371.1"/>
    </source>
</evidence>
<keyword evidence="2" id="KW-1185">Reference proteome</keyword>
<dbReference type="EMBL" id="FXAU01000001">
    <property type="protein sequence ID" value="SMG06371.1"/>
    <property type="molecule type" value="Genomic_DNA"/>
</dbReference>
<name>A0A1X7HXR5_9SPHI</name>
<dbReference type="AlphaFoldDB" id="A0A1X7HXR5"/>
<proteinExistence type="predicted"/>
<reference evidence="1 2" key="1">
    <citation type="submission" date="2017-04" db="EMBL/GenBank/DDBJ databases">
        <authorList>
            <person name="Afonso C.L."/>
            <person name="Miller P.J."/>
            <person name="Scott M.A."/>
            <person name="Spackman E."/>
            <person name="Goraichik I."/>
            <person name="Dimitrov K.M."/>
            <person name="Suarez D.L."/>
            <person name="Swayne D.E."/>
        </authorList>
    </citation>
    <scope>NUCLEOTIDE SEQUENCE [LARGE SCALE GENOMIC DNA]</scope>
    <source>
        <strain evidence="1 2">DSM 22418</strain>
    </source>
</reference>
<dbReference type="STRING" id="561061.SAMN05660862_0149"/>
<evidence type="ECO:0000313" key="2">
    <source>
        <dbReference type="Proteomes" id="UP000192980"/>
    </source>
</evidence>
<dbReference type="Proteomes" id="UP000192980">
    <property type="component" value="Unassembled WGS sequence"/>
</dbReference>
<organism evidence="1 2">
    <name type="scientific">Sphingobacterium psychroaquaticum</name>
    <dbReference type="NCBI Taxonomy" id="561061"/>
    <lineage>
        <taxon>Bacteria</taxon>
        <taxon>Pseudomonadati</taxon>
        <taxon>Bacteroidota</taxon>
        <taxon>Sphingobacteriia</taxon>
        <taxon>Sphingobacteriales</taxon>
        <taxon>Sphingobacteriaceae</taxon>
        <taxon>Sphingobacterium</taxon>
    </lineage>
</organism>
<protein>
    <submittedName>
        <fullName evidence="1">Uncharacterized protein</fullName>
    </submittedName>
</protein>
<gene>
    <name evidence="1" type="ORF">SAMN05660862_0149</name>
</gene>
<accession>A0A1X7HXR5</accession>